<dbReference type="OrthoDB" id="5140323at2"/>
<evidence type="ECO:0000259" key="1">
    <source>
        <dbReference type="Pfam" id="PF05257"/>
    </source>
</evidence>
<comment type="caution">
    <text evidence="2">The sequence shown here is derived from an EMBL/GenBank/DDBJ whole genome shotgun (WGS) entry which is preliminary data.</text>
</comment>
<dbReference type="AlphaFoldDB" id="A0A4V3I6W2"/>
<dbReference type="Pfam" id="PF05257">
    <property type="entry name" value="CHAP"/>
    <property type="match status" value="1"/>
</dbReference>
<evidence type="ECO:0000313" key="2">
    <source>
        <dbReference type="EMBL" id="TFB56690.1"/>
    </source>
</evidence>
<proteinExistence type="predicted"/>
<gene>
    <name evidence="2" type="ORF">E3O23_00265</name>
</gene>
<feature type="domain" description="Peptidase C51" evidence="1">
    <location>
        <begin position="89"/>
        <end position="165"/>
    </location>
</feature>
<accession>A0A4V3I6W2</accession>
<sequence length="295" mass="30615">MVSEHDSMSAVSAQGALSRRSVVAGGLSVAAFGAIAANLFDDDLARAATWPTTAPTQSLATVVAAARLQGGKASLDCPATEGWSSRSTSVGWCDRFTNWFLRANGAPQTLGCTALYNAYAALGRTGTVAKPGALMFMDWSGTGTKQHVGLVTDLGDGRTRTIEGNTTPTVLPAGAYGNGTVQNKDRTLNRPANQWFAYPVYLGYDSMAGVSAAGLQTPIAQRNNGMSSLYSTKDAIGTIYALAGDGRGRAAWLETRDATLATAWAGQHGIAAYLSPGTFTAWKASYLSAEPTVAG</sequence>
<dbReference type="InterPro" id="IPR006311">
    <property type="entry name" value="TAT_signal"/>
</dbReference>
<dbReference type="InterPro" id="IPR007921">
    <property type="entry name" value="CHAP_dom"/>
</dbReference>
<keyword evidence="3" id="KW-1185">Reference proteome</keyword>
<dbReference type="Proteomes" id="UP000297866">
    <property type="component" value="Unassembled WGS sequence"/>
</dbReference>
<evidence type="ECO:0000313" key="3">
    <source>
        <dbReference type="Proteomes" id="UP000297866"/>
    </source>
</evidence>
<dbReference type="PROSITE" id="PS51318">
    <property type="entry name" value="TAT"/>
    <property type="match status" value="1"/>
</dbReference>
<name>A0A4V3I6W2_9MICO</name>
<protein>
    <submittedName>
        <fullName evidence="2">CHAP domain-containing protein</fullName>
    </submittedName>
</protein>
<dbReference type="EMBL" id="SOEZ01000006">
    <property type="protein sequence ID" value="TFB56690.1"/>
    <property type="molecule type" value="Genomic_DNA"/>
</dbReference>
<reference evidence="2 3" key="1">
    <citation type="submission" date="2019-03" db="EMBL/GenBank/DDBJ databases">
        <title>Genomics of glacier-inhabiting Cryobacterium strains.</title>
        <authorList>
            <person name="Liu Q."/>
            <person name="Xin Y.-H."/>
        </authorList>
    </citation>
    <scope>NUCLEOTIDE SEQUENCE [LARGE SCALE GENOMIC DNA]</scope>
    <source>
        <strain evidence="2 3">Sr47</strain>
    </source>
</reference>
<organism evidence="2 3">
    <name type="scientific">Cryobacterium tagatosivorans</name>
    <dbReference type="NCBI Taxonomy" id="1259199"/>
    <lineage>
        <taxon>Bacteria</taxon>
        <taxon>Bacillati</taxon>
        <taxon>Actinomycetota</taxon>
        <taxon>Actinomycetes</taxon>
        <taxon>Micrococcales</taxon>
        <taxon>Microbacteriaceae</taxon>
        <taxon>Cryobacterium</taxon>
    </lineage>
</organism>